<dbReference type="InterPro" id="IPR036378">
    <property type="entry name" value="FAS1_dom_sf"/>
</dbReference>
<evidence type="ECO:0000313" key="4">
    <source>
        <dbReference type="Proteomes" id="UP000680038"/>
    </source>
</evidence>
<dbReference type="Gene3D" id="2.30.180.10">
    <property type="entry name" value="FAS1 domain"/>
    <property type="match status" value="1"/>
</dbReference>
<gene>
    <name evidence="3" type="ORF">DYBT9275_00250</name>
</gene>
<name>A0A916J840_9BACT</name>
<sequence length="187" mass="20608">MQETLFPLVLQKITISKAMKKNSFVWRYGAFFLSTLIALSLFSSCSDKDADLVKPKTITDVILQNNDFTIFREIVASSKMSDALRTENLTLFAPNDAAFRRSGITSASVITSLPGDSAQSFILYHLHKGRVEYSALKAGNLEALNGQNLVLSKRDSTIVVNKADIILKDVNADNGIIHVIDRVLTAK</sequence>
<comment type="caution">
    <text evidence="3">The sequence shown here is derived from an EMBL/GenBank/DDBJ whole genome shotgun (WGS) entry which is preliminary data.</text>
</comment>
<evidence type="ECO:0000313" key="3">
    <source>
        <dbReference type="EMBL" id="CAG4989236.1"/>
    </source>
</evidence>
<dbReference type="PANTHER" id="PTHR10900">
    <property type="entry name" value="PERIOSTIN-RELATED"/>
    <property type="match status" value="1"/>
</dbReference>
<feature type="domain" description="FAS1" evidence="2">
    <location>
        <begin position="55"/>
        <end position="184"/>
    </location>
</feature>
<dbReference type="SMART" id="SM00554">
    <property type="entry name" value="FAS1"/>
    <property type="match status" value="1"/>
</dbReference>
<reference evidence="3" key="1">
    <citation type="submission" date="2021-04" db="EMBL/GenBank/DDBJ databases">
        <authorList>
            <person name="Rodrigo-Torres L."/>
            <person name="Arahal R. D."/>
            <person name="Lucena T."/>
        </authorList>
    </citation>
    <scope>NUCLEOTIDE SEQUENCE</scope>
    <source>
        <strain evidence="3">CECT 9275</strain>
    </source>
</reference>
<dbReference type="SUPFAM" id="SSF82153">
    <property type="entry name" value="FAS1 domain"/>
    <property type="match status" value="1"/>
</dbReference>
<protein>
    <recommendedName>
        <fullName evidence="2">FAS1 domain-containing protein</fullName>
    </recommendedName>
</protein>
<keyword evidence="4" id="KW-1185">Reference proteome</keyword>
<evidence type="ECO:0000256" key="1">
    <source>
        <dbReference type="SAM" id="Phobius"/>
    </source>
</evidence>
<keyword evidence="1" id="KW-0812">Transmembrane</keyword>
<dbReference type="Pfam" id="PF02469">
    <property type="entry name" value="Fasciclin"/>
    <property type="match status" value="1"/>
</dbReference>
<dbReference type="EMBL" id="CAJRAF010000001">
    <property type="protein sequence ID" value="CAG4989236.1"/>
    <property type="molecule type" value="Genomic_DNA"/>
</dbReference>
<dbReference type="AlphaFoldDB" id="A0A916J840"/>
<dbReference type="PANTHER" id="PTHR10900:SF77">
    <property type="entry name" value="FI19380P1"/>
    <property type="match status" value="1"/>
</dbReference>
<dbReference type="InterPro" id="IPR050904">
    <property type="entry name" value="Adhesion/Biosynth-related"/>
</dbReference>
<accession>A0A916J840</accession>
<proteinExistence type="predicted"/>
<evidence type="ECO:0000259" key="2">
    <source>
        <dbReference type="PROSITE" id="PS50213"/>
    </source>
</evidence>
<dbReference type="PROSITE" id="PS50213">
    <property type="entry name" value="FAS1"/>
    <property type="match status" value="1"/>
</dbReference>
<keyword evidence="1" id="KW-0472">Membrane</keyword>
<dbReference type="InterPro" id="IPR000782">
    <property type="entry name" value="FAS1_domain"/>
</dbReference>
<organism evidence="3 4">
    <name type="scientific">Dyadobacter helix</name>
    <dbReference type="NCBI Taxonomy" id="2822344"/>
    <lineage>
        <taxon>Bacteria</taxon>
        <taxon>Pseudomonadati</taxon>
        <taxon>Bacteroidota</taxon>
        <taxon>Cytophagia</taxon>
        <taxon>Cytophagales</taxon>
        <taxon>Spirosomataceae</taxon>
        <taxon>Dyadobacter</taxon>
    </lineage>
</organism>
<keyword evidence="1" id="KW-1133">Transmembrane helix</keyword>
<feature type="transmembrane region" description="Helical" evidence="1">
    <location>
        <begin position="24"/>
        <end position="42"/>
    </location>
</feature>
<dbReference type="Proteomes" id="UP000680038">
    <property type="component" value="Unassembled WGS sequence"/>
</dbReference>